<evidence type="ECO:0000259" key="10">
    <source>
        <dbReference type="PROSITE" id="PS50110"/>
    </source>
</evidence>
<keyword evidence="6" id="KW-0804">Transcription</keyword>
<dbReference type="Gene3D" id="6.10.250.690">
    <property type="match status" value="1"/>
</dbReference>
<dbReference type="PROSITE" id="PS51755">
    <property type="entry name" value="OMPR_PHOB"/>
    <property type="match status" value="1"/>
</dbReference>
<evidence type="ECO:0000313" key="13">
    <source>
        <dbReference type="Proteomes" id="UP001652431"/>
    </source>
</evidence>
<dbReference type="CDD" id="cd00383">
    <property type="entry name" value="trans_reg_C"/>
    <property type="match status" value="1"/>
</dbReference>
<proteinExistence type="predicted"/>
<evidence type="ECO:0000256" key="9">
    <source>
        <dbReference type="PROSITE-ProRule" id="PRU01091"/>
    </source>
</evidence>
<evidence type="ECO:0000256" key="7">
    <source>
        <dbReference type="ARBA" id="ARBA00024867"/>
    </source>
</evidence>
<evidence type="ECO:0000256" key="4">
    <source>
        <dbReference type="ARBA" id="ARBA00023015"/>
    </source>
</evidence>
<gene>
    <name evidence="12" type="ORF">OCV99_03405</name>
</gene>
<keyword evidence="5 9" id="KW-0238">DNA-binding</keyword>
<protein>
    <recommendedName>
        <fullName evidence="1">Stage 0 sporulation protein A homolog</fullName>
    </recommendedName>
</protein>
<evidence type="ECO:0000256" key="5">
    <source>
        <dbReference type="ARBA" id="ARBA00023125"/>
    </source>
</evidence>
<evidence type="ECO:0000313" key="12">
    <source>
        <dbReference type="EMBL" id="MCU6685612.1"/>
    </source>
</evidence>
<feature type="modified residue" description="4-aspartylphosphate" evidence="8">
    <location>
        <position position="51"/>
    </location>
</feature>
<comment type="caution">
    <text evidence="12">The sequence shown here is derived from an EMBL/GenBank/DDBJ whole genome shotgun (WGS) entry which is preliminary data.</text>
</comment>
<dbReference type="InterPro" id="IPR001867">
    <property type="entry name" value="OmpR/PhoB-type_DNA-bd"/>
</dbReference>
<dbReference type="SMART" id="SM00862">
    <property type="entry name" value="Trans_reg_C"/>
    <property type="match status" value="1"/>
</dbReference>
<dbReference type="Proteomes" id="UP001652431">
    <property type="component" value="Unassembled WGS sequence"/>
</dbReference>
<keyword evidence="4" id="KW-0805">Transcription regulation</keyword>
<dbReference type="PROSITE" id="PS50110">
    <property type="entry name" value="RESPONSE_REGULATORY"/>
    <property type="match status" value="1"/>
</dbReference>
<keyword evidence="3" id="KW-0902">Two-component regulatory system</keyword>
<evidence type="ECO:0000256" key="8">
    <source>
        <dbReference type="PROSITE-ProRule" id="PRU00169"/>
    </source>
</evidence>
<dbReference type="InterPro" id="IPR001789">
    <property type="entry name" value="Sig_transdc_resp-reg_receiver"/>
</dbReference>
<dbReference type="Pfam" id="PF00486">
    <property type="entry name" value="Trans_reg_C"/>
    <property type="match status" value="1"/>
</dbReference>
<comment type="function">
    <text evidence="7">May play the central regulatory role in sporulation. It may be an element of the effector pathway responsible for the activation of sporulation genes in response to nutritional stress. Spo0A may act in concert with spo0H (a sigma factor) to control the expression of some genes that are critical to the sporulation process.</text>
</comment>
<dbReference type="PANTHER" id="PTHR48111">
    <property type="entry name" value="REGULATOR OF RPOS"/>
    <property type="match status" value="1"/>
</dbReference>
<dbReference type="EMBL" id="JAOQJU010000002">
    <property type="protein sequence ID" value="MCU6685612.1"/>
    <property type="molecule type" value="Genomic_DNA"/>
</dbReference>
<organism evidence="12 13">
    <name type="scientific">Dorea acetigenes</name>
    <dbReference type="NCBI Taxonomy" id="2981787"/>
    <lineage>
        <taxon>Bacteria</taxon>
        <taxon>Bacillati</taxon>
        <taxon>Bacillota</taxon>
        <taxon>Clostridia</taxon>
        <taxon>Lachnospirales</taxon>
        <taxon>Lachnospiraceae</taxon>
        <taxon>Dorea</taxon>
    </lineage>
</organism>
<evidence type="ECO:0000256" key="3">
    <source>
        <dbReference type="ARBA" id="ARBA00023012"/>
    </source>
</evidence>
<dbReference type="CDD" id="cd17625">
    <property type="entry name" value="REC_OmpR_DrrD-like"/>
    <property type="match status" value="1"/>
</dbReference>
<dbReference type="InterPro" id="IPR011006">
    <property type="entry name" value="CheY-like_superfamily"/>
</dbReference>
<dbReference type="Gene3D" id="1.10.10.10">
    <property type="entry name" value="Winged helix-like DNA-binding domain superfamily/Winged helix DNA-binding domain"/>
    <property type="match status" value="1"/>
</dbReference>
<dbReference type="SUPFAM" id="SSF52172">
    <property type="entry name" value="CheY-like"/>
    <property type="match status" value="1"/>
</dbReference>
<dbReference type="SMART" id="SM00448">
    <property type="entry name" value="REC"/>
    <property type="match status" value="1"/>
</dbReference>
<reference evidence="12 13" key="1">
    <citation type="journal article" date="2021" name="ISME Commun">
        <title>Automated analysis of genomic sequences facilitates high-throughput and comprehensive description of bacteria.</title>
        <authorList>
            <person name="Hitch T.C.A."/>
        </authorList>
    </citation>
    <scope>NUCLEOTIDE SEQUENCE [LARGE SCALE GENOMIC DNA]</scope>
    <source>
        <strain evidence="12 13">Sanger_03</strain>
    </source>
</reference>
<feature type="DNA-binding region" description="OmpR/PhoB-type" evidence="9">
    <location>
        <begin position="124"/>
        <end position="222"/>
    </location>
</feature>
<dbReference type="RefSeq" id="WP_158368165.1">
    <property type="nucleotide sequence ID" value="NZ_JAOQJU010000002.1"/>
</dbReference>
<feature type="domain" description="Response regulatory" evidence="10">
    <location>
        <begin position="2"/>
        <end position="116"/>
    </location>
</feature>
<dbReference type="Pfam" id="PF00072">
    <property type="entry name" value="Response_reg"/>
    <property type="match status" value="1"/>
</dbReference>
<evidence type="ECO:0000259" key="11">
    <source>
        <dbReference type="PROSITE" id="PS51755"/>
    </source>
</evidence>
<accession>A0ABT2RJN8</accession>
<sequence length="224" mass="25901">MRILVAEDEKDLNRVIVKELIKNHYSVDACYDGQEALDYIRCAEYDAIILDIMMPIMSGTEVVHALRKEKNPVPILFLTAKDSIEDRVAGLDIGADDYLVKPFAFDELLARIRAMIRRNSGNPDHCLTEANLKVDCNTRCVYRDNIEIELSNKEFAILEYLIRNKGIVLSRERIEQHVWNYDYEGGSNVVDVYIRYLRKKIDDAYEPKLIHTIRGSGYVLKVKD</sequence>
<feature type="domain" description="OmpR/PhoB-type" evidence="11">
    <location>
        <begin position="124"/>
        <end position="222"/>
    </location>
</feature>
<evidence type="ECO:0000256" key="1">
    <source>
        <dbReference type="ARBA" id="ARBA00018672"/>
    </source>
</evidence>
<dbReference type="Gene3D" id="3.40.50.2300">
    <property type="match status" value="1"/>
</dbReference>
<dbReference type="InterPro" id="IPR036388">
    <property type="entry name" value="WH-like_DNA-bd_sf"/>
</dbReference>
<keyword evidence="13" id="KW-1185">Reference proteome</keyword>
<dbReference type="PANTHER" id="PTHR48111:SF22">
    <property type="entry name" value="REGULATOR OF RPOS"/>
    <property type="match status" value="1"/>
</dbReference>
<evidence type="ECO:0000256" key="2">
    <source>
        <dbReference type="ARBA" id="ARBA00022553"/>
    </source>
</evidence>
<evidence type="ECO:0000256" key="6">
    <source>
        <dbReference type="ARBA" id="ARBA00023163"/>
    </source>
</evidence>
<keyword evidence="2 8" id="KW-0597">Phosphoprotein</keyword>
<name>A0ABT2RJN8_9FIRM</name>
<dbReference type="InterPro" id="IPR039420">
    <property type="entry name" value="WalR-like"/>
</dbReference>